<evidence type="ECO:0000256" key="1">
    <source>
        <dbReference type="SAM" id="SignalP"/>
    </source>
</evidence>
<dbReference type="PANTHER" id="PTHR45982">
    <property type="entry name" value="REGULATOR OF CHROMOSOME CONDENSATION"/>
    <property type="match status" value="1"/>
</dbReference>
<dbReference type="Proteomes" id="UP000233276">
    <property type="component" value="Chromosome"/>
</dbReference>
<feature type="signal peptide" evidence="1">
    <location>
        <begin position="1"/>
        <end position="30"/>
    </location>
</feature>
<dbReference type="Gene3D" id="2.130.10.30">
    <property type="entry name" value="Regulator of chromosome condensation 1/beta-lactamase-inhibitor protein II"/>
    <property type="match status" value="2"/>
</dbReference>
<dbReference type="InterPro" id="IPR009091">
    <property type="entry name" value="RCC1/BLIP-II"/>
</dbReference>
<protein>
    <recommendedName>
        <fullName evidence="4">Chromosome condensation regulator RCC1</fullName>
    </recommendedName>
</protein>
<evidence type="ECO:0000313" key="2">
    <source>
        <dbReference type="EMBL" id="AUG30981.1"/>
    </source>
</evidence>
<dbReference type="EMBL" id="CP025299">
    <property type="protein sequence ID" value="AUG30981.1"/>
    <property type="molecule type" value="Genomic_DNA"/>
</dbReference>
<dbReference type="KEGG" id="mhos:CXR34_16925"/>
<dbReference type="AlphaFoldDB" id="A0A2K9DFK9"/>
<evidence type="ECO:0008006" key="4">
    <source>
        <dbReference type="Google" id="ProtNLM"/>
    </source>
</evidence>
<sequence>MRKTNRRLLALAAGLAAVGLLAGVAGTSAAYQDVAHARTDSIAAEASAPFRPGLARNARMVDTGIALGNDGRVYVWGWFGGSSEISGSTSPLLGDRAPQAVPLPDGIKQISGMIYDANALAADGTVYGWGAYNSRNGTSASSSANQPRQIRIGTAWNGTGPLLTGALTIASTEMAGAAITNTGEVYKWGSSAYGGSTVSGAQKLTGLPDPTVAGNRPVYIKGAYTNFFVILENGDVYAWGGTSSTPTGYSSGTTAVKLTSLSPWFASTVATGQPHIVAVDGGISMGGALLSDGTFLSWGGSATRIGNRSGTPGTPALVTTLSGITSMQFGLTGVVMAKNDGSLWGYGASDDYGQLPQAPTKVDDDVRQFAAGQGYYIWQRGDGTFWGRGYNPQGAIGLPSVGTTTNRKVSWDLSMIAQ</sequence>
<organism evidence="2 3">
    <name type="scientific">Microbacterium hominis</name>
    <dbReference type="NCBI Taxonomy" id="162426"/>
    <lineage>
        <taxon>Bacteria</taxon>
        <taxon>Bacillati</taxon>
        <taxon>Actinomycetota</taxon>
        <taxon>Actinomycetes</taxon>
        <taxon>Micrococcales</taxon>
        <taxon>Microbacteriaceae</taxon>
        <taxon>Microbacterium</taxon>
    </lineage>
</organism>
<dbReference type="RefSeq" id="WP_101307084.1">
    <property type="nucleotide sequence ID" value="NZ_CP025299.1"/>
</dbReference>
<dbReference type="SUPFAM" id="SSF50985">
    <property type="entry name" value="RCC1/BLIP-II"/>
    <property type="match status" value="1"/>
</dbReference>
<reference evidence="2 3" key="1">
    <citation type="submission" date="2017-12" db="EMBL/GenBank/DDBJ databases">
        <title>Isolation and characterization of estrogens degradatiion strain Microbacterium hominis SJTG1.</title>
        <authorList>
            <person name="Xiong W."/>
            <person name="Yin C."/>
            <person name="Zheng D."/>
            <person name="Liang R."/>
        </authorList>
    </citation>
    <scope>NUCLEOTIDE SEQUENCE [LARGE SCALE GENOMIC DNA]</scope>
    <source>
        <strain evidence="2 3">SJTG1</strain>
    </source>
</reference>
<dbReference type="PROSITE" id="PS51318">
    <property type="entry name" value="TAT"/>
    <property type="match status" value="1"/>
</dbReference>
<proteinExistence type="predicted"/>
<accession>A0A2K9DFK9</accession>
<name>A0A2K9DFK9_9MICO</name>
<dbReference type="InterPro" id="IPR051553">
    <property type="entry name" value="Ran_GTPase-activating"/>
</dbReference>
<dbReference type="PANTHER" id="PTHR45982:SF1">
    <property type="entry name" value="REGULATOR OF CHROMOSOME CONDENSATION"/>
    <property type="match status" value="1"/>
</dbReference>
<gene>
    <name evidence="2" type="ORF">CXR34_16925</name>
</gene>
<dbReference type="InterPro" id="IPR006311">
    <property type="entry name" value="TAT_signal"/>
</dbReference>
<evidence type="ECO:0000313" key="3">
    <source>
        <dbReference type="Proteomes" id="UP000233276"/>
    </source>
</evidence>
<feature type="chain" id="PRO_5014907876" description="Chromosome condensation regulator RCC1" evidence="1">
    <location>
        <begin position="31"/>
        <end position="418"/>
    </location>
</feature>
<keyword evidence="1" id="KW-0732">Signal</keyword>